<protein>
    <submittedName>
        <fullName evidence="2">Uncharacterized protein</fullName>
    </submittedName>
</protein>
<feature type="region of interest" description="Disordered" evidence="1">
    <location>
        <begin position="122"/>
        <end position="180"/>
    </location>
</feature>
<evidence type="ECO:0000313" key="2">
    <source>
        <dbReference type="EMBL" id="ENN80322.1"/>
    </source>
</evidence>
<feature type="compositionally biased region" description="Polar residues" evidence="1">
    <location>
        <begin position="135"/>
        <end position="160"/>
    </location>
</feature>
<reference evidence="2" key="1">
    <citation type="journal article" date="2013" name="Genome Biol.">
        <title>Draft genome of the mountain pine beetle, Dendroctonus ponderosae Hopkins, a major forest pest.</title>
        <authorList>
            <person name="Keeling C.I."/>
            <person name="Yuen M.M."/>
            <person name="Liao N.Y."/>
            <person name="Docking T.R."/>
            <person name="Chan S.K."/>
            <person name="Taylor G.A."/>
            <person name="Palmquist D.L."/>
            <person name="Jackman S.D."/>
            <person name="Nguyen A."/>
            <person name="Li M."/>
            <person name="Henderson H."/>
            <person name="Janes J.K."/>
            <person name="Zhao Y."/>
            <person name="Pandoh P."/>
            <person name="Moore R."/>
            <person name="Sperling F.A."/>
            <person name="Huber D.P."/>
            <person name="Birol I."/>
            <person name="Jones S.J."/>
            <person name="Bohlmann J."/>
        </authorList>
    </citation>
    <scope>NUCLEOTIDE SEQUENCE</scope>
</reference>
<evidence type="ECO:0000256" key="1">
    <source>
        <dbReference type="SAM" id="MobiDB-lite"/>
    </source>
</evidence>
<dbReference type="AlphaFoldDB" id="N6UNL4"/>
<name>N6UNL4_DENPD</name>
<proteinExistence type="predicted"/>
<feature type="compositionally biased region" description="Basic and acidic residues" evidence="1">
    <location>
        <begin position="161"/>
        <end position="180"/>
    </location>
</feature>
<accession>N6UNL4</accession>
<feature type="non-terminal residue" evidence="2">
    <location>
        <position position="1"/>
    </location>
</feature>
<dbReference type="OrthoDB" id="10063592at2759"/>
<dbReference type="EMBL" id="KB740562">
    <property type="protein sequence ID" value="ENN80322.1"/>
    <property type="molecule type" value="Genomic_DNA"/>
</dbReference>
<organism evidence="2">
    <name type="scientific">Dendroctonus ponderosae</name>
    <name type="common">Mountain pine beetle</name>
    <dbReference type="NCBI Taxonomy" id="77166"/>
    <lineage>
        <taxon>Eukaryota</taxon>
        <taxon>Metazoa</taxon>
        <taxon>Ecdysozoa</taxon>
        <taxon>Arthropoda</taxon>
        <taxon>Hexapoda</taxon>
        <taxon>Insecta</taxon>
        <taxon>Pterygota</taxon>
        <taxon>Neoptera</taxon>
        <taxon>Endopterygota</taxon>
        <taxon>Coleoptera</taxon>
        <taxon>Polyphaga</taxon>
        <taxon>Cucujiformia</taxon>
        <taxon>Curculionidae</taxon>
        <taxon>Scolytinae</taxon>
        <taxon>Dendroctonus</taxon>
    </lineage>
</organism>
<sequence length="180" mass="20475">MRQSSPTSHNKVQYYSSHTIHGEPMYNRYTVDASGYRNSSDTMHLPYPHPIQPHQQYENNGMSSGLGGSWKRSESGQIFGSLDRRKNKRVQRRISPIDSKSATLATVPTHSDQMSATFVKPQVANRRSQDHRQLVRTQSLGSVGQTIDSVYPSDDTSSCESDNRSFKDVRGVRKQKEKEW</sequence>
<dbReference type="HOGENOM" id="CLU_1497767_0_0_1"/>
<gene>
    <name evidence="2" type="ORF">YQE_03315</name>
</gene>